<gene>
    <name evidence="1" type="ORF">EIN_415910</name>
</gene>
<proteinExistence type="predicted"/>
<dbReference type="VEuPathDB" id="AmoebaDB:EIN_415910"/>
<dbReference type="KEGG" id="eiv:EIN_415910"/>
<dbReference type="Proteomes" id="UP000014680">
    <property type="component" value="Unassembled WGS sequence"/>
</dbReference>
<keyword evidence="2" id="KW-1185">Reference proteome</keyword>
<feature type="non-terminal residue" evidence="1">
    <location>
        <position position="12"/>
    </location>
</feature>
<organism evidence="1 2">
    <name type="scientific">Entamoeba invadens IP1</name>
    <dbReference type="NCBI Taxonomy" id="370355"/>
    <lineage>
        <taxon>Eukaryota</taxon>
        <taxon>Amoebozoa</taxon>
        <taxon>Evosea</taxon>
        <taxon>Archamoebae</taxon>
        <taxon>Mastigamoebida</taxon>
        <taxon>Entamoebidae</taxon>
        <taxon>Entamoeba</taxon>
    </lineage>
</organism>
<name>A0A0A1U100_ENTIV</name>
<dbReference type="GeneID" id="14886700"/>
<evidence type="ECO:0000313" key="2">
    <source>
        <dbReference type="Proteomes" id="UP000014680"/>
    </source>
</evidence>
<protein>
    <submittedName>
        <fullName evidence="1">Uncharacterized protein</fullName>
    </submittedName>
</protein>
<accession>A0A0A1U100</accession>
<reference evidence="1 2" key="1">
    <citation type="submission" date="2012-10" db="EMBL/GenBank/DDBJ databases">
        <authorList>
            <person name="Zafar N."/>
            <person name="Inman J."/>
            <person name="Hall N."/>
            <person name="Lorenzi H."/>
            <person name="Caler E."/>
        </authorList>
    </citation>
    <scope>NUCLEOTIDE SEQUENCE [LARGE SCALE GENOMIC DNA]</scope>
    <source>
        <strain evidence="1 2">IP1</strain>
    </source>
</reference>
<feature type="non-terminal residue" evidence="1">
    <location>
        <position position="1"/>
    </location>
</feature>
<sequence>EFGYFTRGTKFF</sequence>
<dbReference type="EMBL" id="KB206790">
    <property type="protein sequence ID" value="ELP87718.1"/>
    <property type="molecule type" value="Genomic_DNA"/>
</dbReference>
<evidence type="ECO:0000313" key="1">
    <source>
        <dbReference type="EMBL" id="ELP87718.1"/>
    </source>
</evidence>
<dbReference type="RefSeq" id="XP_004254489.1">
    <property type="nucleotide sequence ID" value="XM_004254441.1"/>
</dbReference>